<dbReference type="EMBL" id="CP014334">
    <property type="protein sequence ID" value="AMW32682.1"/>
    <property type="molecule type" value="Genomic_DNA"/>
</dbReference>
<sequence>MQELIFWLIFSVVAATLIFTQVAITAPKPVVSQPSKLELPDVAKKDNDAQLIYENEVISEKLSKLSQERTTIYALGEFSGPAFNEKSVKEGALQVAFQILISELELVKNSLLQQLNSVLKGEKNEALLARTVELFEQLYQRLPLDGSLAVTYKIWRKGKGEVTTYYYLVLFDDEYARSLIESIGTDLVQQLQDYDISFKELWEAALAGYAKQKSKASEK</sequence>
<accession>A0AAI8GD67</accession>
<dbReference type="AlphaFoldDB" id="A0AAI8GD67"/>
<keyword evidence="2" id="KW-1185">Reference proteome</keyword>
<gene>
    <name evidence="1" type="ORF">NA23_04900</name>
</gene>
<reference evidence="1 2" key="1">
    <citation type="journal article" date="2015" name="Stand. Genomic Sci.">
        <title>Genome sequence of a native-feather degrading extremely thermophilic Eubacterium, Fervidobacterium islandicum AW-1.</title>
        <authorList>
            <person name="Lee Y.J."/>
            <person name="Jeong H."/>
            <person name="Park G.S."/>
            <person name="Kwak Y."/>
            <person name="Lee S.J."/>
            <person name="Lee S.J."/>
            <person name="Park M.K."/>
            <person name="Kim J.Y."/>
            <person name="Kang H.K."/>
            <person name="Shin J.H."/>
            <person name="Lee D.W."/>
        </authorList>
    </citation>
    <scope>NUCLEOTIDE SEQUENCE [LARGE SCALE GENOMIC DNA]</scope>
    <source>
        <strain evidence="1 2">AW-1</strain>
    </source>
</reference>
<dbReference type="RefSeq" id="WP_033190872.1">
    <property type="nucleotide sequence ID" value="NZ_CP014334.2"/>
</dbReference>
<dbReference type="Proteomes" id="UP000093740">
    <property type="component" value="Chromosome"/>
</dbReference>
<dbReference type="KEGG" id="fia:NA23_04900"/>
<evidence type="ECO:0000313" key="1">
    <source>
        <dbReference type="EMBL" id="AMW32682.1"/>
    </source>
</evidence>
<evidence type="ECO:0000313" key="2">
    <source>
        <dbReference type="Proteomes" id="UP000093740"/>
    </source>
</evidence>
<protein>
    <submittedName>
        <fullName evidence="1">Uncharacterized protein</fullName>
    </submittedName>
</protein>
<proteinExistence type="predicted"/>
<organism evidence="1 2">
    <name type="scientific">Fervidobacterium islandicum</name>
    <dbReference type="NCBI Taxonomy" id="2423"/>
    <lineage>
        <taxon>Bacteria</taxon>
        <taxon>Thermotogati</taxon>
        <taxon>Thermotogota</taxon>
        <taxon>Thermotogae</taxon>
        <taxon>Thermotogales</taxon>
        <taxon>Fervidobacteriaceae</taxon>
        <taxon>Fervidobacterium</taxon>
    </lineage>
</organism>
<name>A0AAI8GD67_FERIS</name>